<sequence>MRGDDMGLAQVADTPQFYADLVMRHSSDAVIISDPERKALWVNPAFTSQTGYGVDDIAGKEPGSVLQGRDTDADTARLIEAACAQRREIRVDILNYTKSGAAFWVDLRVTPVYDSTGRHTHFISTMRDITERKMLEDQNEEMRHAEALRQSERQLLALTSEWLYSAKSFDELLMVIKRAMHTLIPEADGALYVYDASRTMLELVASWGTLPSFAGHILPDDCWALRRGRAYAFGLKPIEFVCDHVKKPGTPYFCLPIIAHGETIGLMHIVFDGFEEGGLMRHMRNDVLRNRWDISLICAEQISLAVANVRLRQELQEKSLRDALTGLWNRRWFMENALREVAMAERDGHHLALVSLDVDHFKQFNDTYGHETGDMVLKEVAQVMMAQSDKAVAPCRLGGEEFILLCLDHDEDAAIALAERVRVMISEIPLTVSGQVLSGVTVSAGIGLRGRDGTSLEEIMKASDMALYRAKAEGRNRVVSQSGPQERVEQT</sequence>
<dbReference type="InterPro" id="IPR052163">
    <property type="entry name" value="DGC-Regulatory_Protein"/>
</dbReference>
<dbReference type="FunFam" id="3.30.70.270:FF:000001">
    <property type="entry name" value="Diguanylate cyclase domain protein"/>
    <property type="match status" value="1"/>
</dbReference>
<reference evidence="3 4" key="1">
    <citation type="submission" date="2017-11" db="EMBL/GenBank/DDBJ databases">
        <title>Revised Sequence and Annotation of the Rhodobaca barguzinensis strain alga05 Genome.</title>
        <authorList>
            <person name="Kopejtka K."/>
            <person name="Tomasch J.M."/>
            <person name="Bunk B."/>
            <person name="Koblizek M."/>
        </authorList>
    </citation>
    <scope>NUCLEOTIDE SEQUENCE [LARGE SCALE GENOMIC DNA]</scope>
    <source>
        <strain evidence="4">alga05</strain>
    </source>
</reference>
<dbReference type="Pfam" id="PF13426">
    <property type="entry name" value="PAS_9"/>
    <property type="match status" value="1"/>
</dbReference>
<feature type="domain" description="PAC" evidence="1">
    <location>
        <begin position="87"/>
        <end position="141"/>
    </location>
</feature>
<dbReference type="Gene3D" id="3.30.70.270">
    <property type="match status" value="1"/>
</dbReference>
<dbReference type="SUPFAM" id="SSF55073">
    <property type="entry name" value="Nucleotide cyclase"/>
    <property type="match status" value="1"/>
</dbReference>
<proteinExistence type="predicted"/>
<dbReference type="RefSeq" id="WP_071481375.1">
    <property type="nucleotide sequence ID" value="NZ_CP024899.1"/>
</dbReference>
<protein>
    <submittedName>
        <fullName evidence="3">Sensor domain-containing diguanylate cyclase</fullName>
    </submittedName>
</protein>
<dbReference type="CDD" id="cd01949">
    <property type="entry name" value="GGDEF"/>
    <property type="match status" value="1"/>
</dbReference>
<keyword evidence="4" id="KW-1185">Reference proteome</keyword>
<dbReference type="PANTHER" id="PTHR46663:SF4">
    <property type="entry name" value="DIGUANYLATE CYCLASE DGCT-RELATED"/>
    <property type="match status" value="1"/>
</dbReference>
<dbReference type="Gene3D" id="3.30.450.20">
    <property type="entry name" value="PAS domain"/>
    <property type="match status" value="1"/>
</dbReference>
<dbReference type="PROSITE" id="PS50113">
    <property type="entry name" value="PAC"/>
    <property type="match status" value="1"/>
</dbReference>
<name>A0A2K8KBW9_9RHOB</name>
<dbReference type="InterPro" id="IPR029016">
    <property type="entry name" value="GAF-like_dom_sf"/>
</dbReference>
<dbReference type="NCBIfam" id="TIGR00229">
    <property type="entry name" value="sensory_box"/>
    <property type="match status" value="1"/>
</dbReference>
<dbReference type="OrthoDB" id="9812260at2"/>
<dbReference type="EMBL" id="CP024899">
    <property type="protein sequence ID" value="ATX66914.1"/>
    <property type="molecule type" value="Genomic_DNA"/>
</dbReference>
<gene>
    <name evidence="3" type="ORF">BG454_14675</name>
</gene>
<evidence type="ECO:0000313" key="3">
    <source>
        <dbReference type="EMBL" id="ATX66914.1"/>
    </source>
</evidence>
<dbReference type="NCBIfam" id="TIGR00254">
    <property type="entry name" value="GGDEF"/>
    <property type="match status" value="1"/>
</dbReference>
<dbReference type="InterPro" id="IPR029787">
    <property type="entry name" value="Nucleotide_cyclase"/>
</dbReference>
<dbReference type="AlphaFoldDB" id="A0A2K8KBW9"/>
<dbReference type="SUPFAM" id="SSF55785">
    <property type="entry name" value="PYP-like sensor domain (PAS domain)"/>
    <property type="match status" value="1"/>
</dbReference>
<dbReference type="Proteomes" id="UP000228948">
    <property type="component" value="Chromosome"/>
</dbReference>
<dbReference type="GO" id="GO:0003824">
    <property type="term" value="F:catalytic activity"/>
    <property type="evidence" value="ECO:0007669"/>
    <property type="project" value="UniProtKB-ARBA"/>
</dbReference>
<dbReference type="KEGG" id="rbg:BG454_14675"/>
<dbReference type="SUPFAM" id="SSF55781">
    <property type="entry name" value="GAF domain-like"/>
    <property type="match status" value="1"/>
</dbReference>
<dbReference type="PANTHER" id="PTHR46663">
    <property type="entry name" value="DIGUANYLATE CYCLASE DGCT-RELATED"/>
    <property type="match status" value="1"/>
</dbReference>
<feature type="domain" description="GGDEF" evidence="2">
    <location>
        <begin position="349"/>
        <end position="483"/>
    </location>
</feature>
<dbReference type="InterPro" id="IPR000700">
    <property type="entry name" value="PAS-assoc_C"/>
</dbReference>
<evidence type="ECO:0000259" key="1">
    <source>
        <dbReference type="PROSITE" id="PS50113"/>
    </source>
</evidence>
<dbReference type="SMART" id="SM00267">
    <property type="entry name" value="GGDEF"/>
    <property type="match status" value="1"/>
</dbReference>
<dbReference type="Gene3D" id="3.30.450.40">
    <property type="match status" value="1"/>
</dbReference>
<dbReference type="InterPro" id="IPR000160">
    <property type="entry name" value="GGDEF_dom"/>
</dbReference>
<dbReference type="SMART" id="SM00086">
    <property type="entry name" value="PAC"/>
    <property type="match status" value="1"/>
</dbReference>
<dbReference type="Pfam" id="PF00990">
    <property type="entry name" value="GGDEF"/>
    <property type="match status" value="1"/>
</dbReference>
<accession>A0A2K8KBW9</accession>
<dbReference type="InterPro" id="IPR001610">
    <property type="entry name" value="PAC"/>
</dbReference>
<dbReference type="InterPro" id="IPR000014">
    <property type="entry name" value="PAS"/>
</dbReference>
<evidence type="ECO:0000313" key="4">
    <source>
        <dbReference type="Proteomes" id="UP000228948"/>
    </source>
</evidence>
<organism evidence="3 4">
    <name type="scientific">Roseinatronobacter bogoriensis subsp. barguzinensis</name>
    <dbReference type="NCBI Taxonomy" id="441209"/>
    <lineage>
        <taxon>Bacteria</taxon>
        <taxon>Pseudomonadati</taxon>
        <taxon>Pseudomonadota</taxon>
        <taxon>Alphaproteobacteria</taxon>
        <taxon>Rhodobacterales</taxon>
        <taxon>Paracoccaceae</taxon>
        <taxon>Roseinatronobacter</taxon>
    </lineage>
</organism>
<dbReference type="InterPro" id="IPR043128">
    <property type="entry name" value="Rev_trsase/Diguanyl_cyclase"/>
</dbReference>
<dbReference type="STRING" id="441209.GCA_001870665_02718"/>
<dbReference type="InterPro" id="IPR035965">
    <property type="entry name" value="PAS-like_dom_sf"/>
</dbReference>
<dbReference type="CDD" id="cd00130">
    <property type="entry name" value="PAS"/>
    <property type="match status" value="1"/>
</dbReference>
<evidence type="ECO:0000259" key="2">
    <source>
        <dbReference type="PROSITE" id="PS50887"/>
    </source>
</evidence>
<dbReference type="PROSITE" id="PS50887">
    <property type="entry name" value="GGDEF"/>
    <property type="match status" value="1"/>
</dbReference>